<reference evidence="2" key="1">
    <citation type="submission" date="2020-11" db="EMBL/GenBank/DDBJ databases">
        <authorList>
            <person name="Tran Van P."/>
        </authorList>
    </citation>
    <scope>NUCLEOTIDE SEQUENCE</scope>
</reference>
<dbReference type="AlphaFoldDB" id="A0A7R9F4J4"/>
<protein>
    <submittedName>
        <fullName evidence="2">Uncharacterized protein</fullName>
    </submittedName>
</protein>
<organism evidence="2">
    <name type="scientific">Timema bartmani</name>
    <dbReference type="NCBI Taxonomy" id="61472"/>
    <lineage>
        <taxon>Eukaryota</taxon>
        <taxon>Metazoa</taxon>
        <taxon>Ecdysozoa</taxon>
        <taxon>Arthropoda</taxon>
        <taxon>Hexapoda</taxon>
        <taxon>Insecta</taxon>
        <taxon>Pterygota</taxon>
        <taxon>Neoptera</taxon>
        <taxon>Polyneoptera</taxon>
        <taxon>Phasmatodea</taxon>
        <taxon>Timematodea</taxon>
        <taxon>Timematoidea</taxon>
        <taxon>Timematidae</taxon>
        <taxon>Timema</taxon>
    </lineage>
</organism>
<evidence type="ECO:0000313" key="2">
    <source>
        <dbReference type="EMBL" id="CAD7446633.1"/>
    </source>
</evidence>
<proteinExistence type="predicted"/>
<name>A0A7R9F4J4_9NEOP</name>
<keyword evidence="1" id="KW-0732">Signal</keyword>
<feature type="chain" id="PRO_5031529266" evidence="1">
    <location>
        <begin position="21"/>
        <end position="308"/>
    </location>
</feature>
<sequence>MIFILILAAGVIQSGQFVNGQWQKYPYTQYEPQQQKYKQLPFQLPPYQSPIYQNPYKKSHFLANEAQNSLITTRLPGYNLAPKSPAYNPSMSASYHSPSSPSYKHLFAYNQPSPTNKPFPDYNPSPYKPLPAYSPPSEIYKPFPYYNPSPYRPIQAYSPLPSSYKPPPDFSPTHYSPRQEEESLFIHIQQQPLGQDPEDELLKSTSFNHNFPNKCFDNKLNQAFDVNTRWSRHGECSEFICGVHYDGPHEGSIFINSKGLYYVGWDSHAECGVVRHIGATHLIAMFSSISIHSKYVAYTHGRDPCSQL</sequence>
<accession>A0A7R9F4J4</accession>
<gene>
    <name evidence="2" type="ORF">TBIB3V08_LOCUS8960</name>
</gene>
<evidence type="ECO:0000256" key="1">
    <source>
        <dbReference type="SAM" id="SignalP"/>
    </source>
</evidence>
<dbReference type="EMBL" id="OD568158">
    <property type="protein sequence ID" value="CAD7446633.1"/>
    <property type="molecule type" value="Genomic_DNA"/>
</dbReference>
<feature type="signal peptide" evidence="1">
    <location>
        <begin position="1"/>
        <end position="20"/>
    </location>
</feature>